<dbReference type="GO" id="GO:0005829">
    <property type="term" value="C:cytosol"/>
    <property type="evidence" value="ECO:0007669"/>
    <property type="project" value="TreeGrafter"/>
</dbReference>
<name>A0A5A8CY45_CAFRO</name>
<evidence type="ECO:0008006" key="5">
    <source>
        <dbReference type="Google" id="ProtNLM"/>
    </source>
</evidence>
<dbReference type="GO" id="GO:0003677">
    <property type="term" value="F:DNA binding"/>
    <property type="evidence" value="ECO:0007669"/>
    <property type="project" value="InterPro"/>
</dbReference>
<organism evidence="3 4">
    <name type="scientific">Cafeteria roenbergensis</name>
    <name type="common">Marine flagellate</name>
    <dbReference type="NCBI Taxonomy" id="33653"/>
    <lineage>
        <taxon>Eukaryota</taxon>
        <taxon>Sar</taxon>
        <taxon>Stramenopiles</taxon>
        <taxon>Bigyra</taxon>
        <taxon>Opalozoa</taxon>
        <taxon>Bicosoecida</taxon>
        <taxon>Cafeteriaceae</taxon>
        <taxon>Cafeteria</taxon>
    </lineage>
</organism>
<sequence length="138" mass="15048">MSPTEISFVALPGSDAATADSMMPAGMSGGMPSMEQAKEKQEKAAAMEEQRRATLVAILSPEARARLQRVAMVKPEKARQVEEFLLRQRKPGGDKVPEGAIIRLLESIAEQEAKAAKVTVVRKMAIDDEDDGFDEDDF</sequence>
<dbReference type="InterPro" id="IPR036883">
    <property type="entry name" value="PDCD5-like_sf"/>
</dbReference>
<dbReference type="PANTHER" id="PTHR10840">
    <property type="entry name" value="PROGRAMMED CELL DEATH PROTEIN 5"/>
    <property type="match status" value="1"/>
</dbReference>
<dbReference type="Pfam" id="PF01984">
    <property type="entry name" value="dsDNA_bind"/>
    <property type="match status" value="1"/>
</dbReference>
<evidence type="ECO:0000313" key="3">
    <source>
        <dbReference type="EMBL" id="KAA0158123.1"/>
    </source>
</evidence>
<feature type="compositionally biased region" description="Low complexity" evidence="2">
    <location>
        <begin position="21"/>
        <end position="35"/>
    </location>
</feature>
<dbReference type="PANTHER" id="PTHR10840:SF0">
    <property type="entry name" value="PROGRAMMED CELL DEATH PROTEIN 5"/>
    <property type="match status" value="1"/>
</dbReference>
<dbReference type="Gene3D" id="1.10.8.140">
    <property type="entry name" value="PDCD5-like"/>
    <property type="match status" value="1"/>
</dbReference>
<reference evidence="3 4" key="1">
    <citation type="submission" date="2019-07" db="EMBL/GenBank/DDBJ databases">
        <title>Genomes of Cafeteria roenbergensis.</title>
        <authorList>
            <person name="Fischer M.G."/>
            <person name="Hackl T."/>
            <person name="Roman M."/>
        </authorList>
    </citation>
    <scope>NUCLEOTIDE SEQUENCE [LARGE SCALE GENOMIC DNA]</scope>
    <source>
        <strain evidence="3 4">Cflag</strain>
    </source>
</reference>
<dbReference type="SUPFAM" id="SSF46950">
    <property type="entry name" value="Double-stranded DNA-binding domain"/>
    <property type="match status" value="1"/>
</dbReference>
<comment type="similarity">
    <text evidence="1">Belongs to the PDCD5 family.</text>
</comment>
<dbReference type="InterPro" id="IPR002836">
    <property type="entry name" value="PDCD5-like"/>
</dbReference>
<dbReference type="EMBL" id="VLTM01000071">
    <property type="protein sequence ID" value="KAA0158123.1"/>
    <property type="molecule type" value="Genomic_DNA"/>
</dbReference>
<accession>A0A5A8CY45</accession>
<gene>
    <name evidence="3" type="ORF">FNF31_05538</name>
</gene>
<dbReference type="AlphaFoldDB" id="A0A5A8CY45"/>
<feature type="region of interest" description="Disordered" evidence="2">
    <location>
        <begin position="1"/>
        <end position="40"/>
    </location>
</feature>
<evidence type="ECO:0000256" key="1">
    <source>
        <dbReference type="ARBA" id="ARBA00010490"/>
    </source>
</evidence>
<evidence type="ECO:0000313" key="4">
    <source>
        <dbReference type="Proteomes" id="UP000325113"/>
    </source>
</evidence>
<dbReference type="Proteomes" id="UP000325113">
    <property type="component" value="Unassembled WGS sequence"/>
</dbReference>
<evidence type="ECO:0000256" key="2">
    <source>
        <dbReference type="SAM" id="MobiDB-lite"/>
    </source>
</evidence>
<protein>
    <recommendedName>
        <fullName evidence="5">Double-stranded DNA-binding domain-containing protein</fullName>
    </recommendedName>
</protein>
<dbReference type="GO" id="GO:0005634">
    <property type="term" value="C:nucleus"/>
    <property type="evidence" value="ECO:0007669"/>
    <property type="project" value="TreeGrafter"/>
</dbReference>
<proteinExistence type="inferred from homology"/>
<comment type="caution">
    <text evidence="3">The sequence shown here is derived from an EMBL/GenBank/DDBJ whole genome shotgun (WGS) entry which is preliminary data.</text>
</comment>